<gene>
    <name evidence="1" type="ORF">M9H77_17698</name>
</gene>
<organism evidence="1 2">
    <name type="scientific">Catharanthus roseus</name>
    <name type="common">Madagascar periwinkle</name>
    <name type="synonym">Vinca rosea</name>
    <dbReference type="NCBI Taxonomy" id="4058"/>
    <lineage>
        <taxon>Eukaryota</taxon>
        <taxon>Viridiplantae</taxon>
        <taxon>Streptophyta</taxon>
        <taxon>Embryophyta</taxon>
        <taxon>Tracheophyta</taxon>
        <taxon>Spermatophyta</taxon>
        <taxon>Magnoliopsida</taxon>
        <taxon>eudicotyledons</taxon>
        <taxon>Gunneridae</taxon>
        <taxon>Pentapetalae</taxon>
        <taxon>asterids</taxon>
        <taxon>lamiids</taxon>
        <taxon>Gentianales</taxon>
        <taxon>Apocynaceae</taxon>
        <taxon>Rauvolfioideae</taxon>
        <taxon>Vinceae</taxon>
        <taxon>Catharanthinae</taxon>
        <taxon>Catharanthus</taxon>
    </lineage>
</organism>
<comment type="caution">
    <text evidence="1">The sequence shown here is derived from an EMBL/GenBank/DDBJ whole genome shotgun (WGS) entry which is preliminary data.</text>
</comment>
<sequence length="253" mass="28771">MEEARSDDYVEEMRPRKDKGKGIQINEGLNKGKKRGSQGIDAYMTSKAYDSSQPSIKASLQSKEKWHDTEQKFFYMLLVFFTNFLNIAKNPTSCLSHNQRPPPPPPLSPPTNNIEDAGRLPPAARCLGFQQPGSVYGFLDARGDCKRVRDCNCGRFSNPETSDENRFWKAAGMTKRRRLSSIASDSIGWNPRNGELQFHSFGCLRYPRNGGLQYTLSGGFPNRGIPLLKKVKQTCENKDKEYVEWFLVDLLKY</sequence>
<dbReference type="EMBL" id="CM044704">
    <property type="protein sequence ID" value="KAI5667845.1"/>
    <property type="molecule type" value="Genomic_DNA"/>
</dbReference>
<name>A0ACC0B5C8_CATRO</name>
<protein>
    <submittedName>
        <fullName evidence="1">Uncharacterized protein</fullName>
    </submittedName>
</protein>
<evidence type="ECO:0000313" key="2">
    <source>
        <dbReference type="Proteomes" id="UP001060085"/>
    </source>
</evidence>
<evidence type="ECO:0000313" key="1">
    <source>
        <dbReference type="EMBL" id="KAI5667845.1"/>
    </source>
</evidence>
<reference evidence="2" key="1">
    <citation type="journal article" date="2023" name="Nat. Plants">
        <title>Single-cell RNA sequencing provides a high-resolution roadmap for understanding the multicellular compartmentation of specialized metabolism.</title>
        <authorList>
            <person name="Sun S."/>
            <person name="Shen X."/>
            <person name="Li Y."/>
            <person name="Li Y."/>
            <person name="Wang S."/>
            <person name="Li R."/>
            <person name="Zhang H."/>
            <person name="Shen G."/>
            <person name="Guo B."/>
            <person name="Wei J."/>
            <person name="Xu J."/>
            <person name="St-Pierre B."/>
            <person name="Chen S."/>
            <person name="Sun C."/>
        </authorList>
    </citation>
    <scope>NUCLEOTIDE SEQUENCE [LARGE SCALE GENOMIC DNA]</scope>
</reference>
<accession>A0ACC0B5C8</accession>
<proteinExistence type="predicted"/>
<dbReference type="Proteomes" id="UP001060085">
    <property type="component" value="Linkage Group LG04"/>
</dbReference>
<keyword evidence="2" id="KW-1185">Reference proteome</keyword>